<feature type="transmembrane region" description="Helical" evidence="7">
    <location>
        <begin position="221"/>
        <end position="243"/>
    </location>
</feature>
<evidence type="ECO:0000256" key="2">
    <source>
        <dbReference type="ARBA" id="ARBA00008034"/>
    </source>
</evidence>
<comment type="subcellular location">
    <subcellularLocation>
        <location evidence="6">Cell membrane</location>
        <topology evidence="6">Multi-pass membrane protein</topology>
    </subcellularLocation>
    <subcellularLocation>
        <location evidence="1">Membrane</location>
        <topology evidence="1">Multi-pass membrane protein</topology>
    </subcellularLocation>
</comment>
<evidence type="ECO:0000256" key="7">
    <source>
        <dbReference type="SAM" id="Phobius"/>
    </source>
</evidence>
<feature type="transmembrane region" description="Helical" evidence="7">
    <location>
        <begin position="283"/>
        <end position="304"/>
    </location>
</feature>
<keyword evidence="9" id="KW-1185">Reference proteome</keyword>
<feature type="transmembrane region" description="Helical" evidence="7">
    <location>
        <begin position="34"/>
        <end position="56"/>
    </location>
</feature>
<feature type="transmembrane region" description="Helical" evidence="7">
    <location>
        <begin position="62"/>
        <end position="81"/>
    </location>
</feature>
<keyword evidence="5 7" id="KW-0472">Membrane</keyword>
<feature type="transmembrane region" description="Helical" evidence="7">
    <location>
        <begin position="406"/>
        <end position="427"/>
    </location>
</feature>
<dbReference type="PANTHER" id="PTHR30477">
    <property type="entry name" value="ABC-TRANSPORTER METAL-BINDING PROTEIN"/>
    <property type="match status" value="1"/>
</dbReference>
<dbReference type="InterPro" id="IPR001626">
    <property type="entry name" value="ABC_TroCD"/>
</dbReference>
<dbReference type="InterPro" id="IPR037294">
    <property type="entry name" value="ABC_BtuC-like"/>
</dbReference>
<dbReference type="EMBL" id="BPQP01000012">
    <property type="protein sequence ID" value="GJD93591.1"/>
    <property type="molecule type" value="Genomic_DNA"/>
</dbReference>
<evidence type="ECO:0000256" key="3">
    <source>
        <dbReference type="ARBA" id="ARBA00022692"/>
    </source>
</evidence>
<feature type="transmembrane region" description="Helical" evidence="7">
    <location>
        <begin position="197"/>
        <end position="214"/>
    </location>
</feature>
<keyword evidence="3 6" id="KW-0812">Transmembrane</keyword>
<comment type="similarity">
    <text evidence="2 6">Belongs to the ABC-3 integral membrane protein family.</text>
</comment>
<feature type="transmembrane region" description="Helical" evidence="7">
    <location>
        <begin position="6"/>
        <end position="27"/>
    </location>
</feature>
<dbReference type="Gene3D" id="1.10.3470.10">
    <property type="entry name" value="ABC transporter involved in vitamin B12 uptake, BtuC"/>
    <property type="match status" value="1"/>
</dbReference>
<evidence type="ECO:0000313" key="9">
    <source>
        <dbReference type="Proteomes" id="UP001055125"/>
    </source>
</evidence>
<keyword evidence="6" id="KW-0813">Transport</keyword>
<feature type="transmembrane region" description="Helical" evidence="7">
    <location>
        <begin position="93"/>
        <end position="110"/>
    </location>
</feature>
<dbReference type="Pfam" id="PF00950">
    <property type="entry name" value="ABC-3"/>
    <property type="match status" value="1"/>
</dbReference>
<dbReference type="PANTHER" id="PTHR30477:SF19">
    <property type="entry name" value="METAL ABC TRANSPORTER PERMEASE"/>
    <property type="match status" value="1"/>
</dbReference>
<evidence type="ECO:0008006" key="10">
    <source>
        <dbReference type="Google" id="ProtNLM"/>
    </source>
</evidence>
<reference evidence="8" key="1">
    <citation type="journal article" date="2021" name="Front. Microbiol.">
        <title>Comprehensive Comparative Genomics and Phenotyping of Methylobacterium Species.</title>
        <authorList>
            <person name="Alessa O."/>
            <person name="Ogura Y."/>
            <person name="Fujitani Y."/>
            <person name="Takami H."/>
            <person name="Hayashi T."/>
            <person name="Sahin N."/>
            <person name="Tani A."/>
        </authorList>
    </citation>
    <scope>NUCLEOTIDE SEQUENCE</scope>
    <source>
        <strain evidence="8">DSM 19015</strain>
    </source>
</reference>
<name>A0ABQ4RS36_9HYPH</name>
<evidence type="ECO:0000256" key="1">
    <source>
        <dbReference type="ARBA" id="ARBA00004141"/>
    </source>
</evidence>
<reference evidence="8" key="2">
    <citation type="submission" date="2021-08" db="EMBL/GenBank/DDBJ databases">
        <authorList>
            <person name="Tani A."/>
            <person name="Ola A."/>
            <person name="Ogura Y."/>
            <person name="Katsura K."/>
            <person name="Hayashi T."/>
        </authorList>
    </citation>
    <scope>NUCLEOTIDE SEQUENCE</scope>
    <source>
        <strain evidence="8">DSM 19015</strain>
    </source>
</reference>
<keyword evidence="4 7" id="KW-1133">Transmembrane helix</keyword>
<protein>
    <recommendedName>
        <fullName evidence="10">Metal ABC transporter permease</fullName>
    </recommendedName>
</protein>
<feature type="transmembrane region" description="Helical" evidence="7">
    <location>
        <begin position="249"/>
        <end position="271"/>
    </location>
</feature>
<proteinExistence type="inferred from homology"/>
<evidence type="ECO:0000256" key="5">
    <source>
        <dbReference type="ARBA" id="ARBA00023136"/>
    </source>
</evidence>
<sequence>MSDLVALLLTPFLAACLFVGMHTWLGLQVLRRKVVFADLALAQLSALGGTIAVAVGHPPGSLGGFGYAFALTLFGAGVLTLTRRVSAQVGQEAVIGIVYVVATAVAILVVDRSPQGAEHVKRMLVGDILTVSVPDLLKLLLIYGLVGLSHALFYRQLLTTAANSAVLPGRKSTMLWDFLFYATFGLVVTSSVALAGVLLVFSFLIIPAVIGFLFSTKITVALGLGWSAGVVASLLGFTASVTFDLPTGATMVVTFAGTLLVAAILKVLFFAAPTSKRLNRWRLAVASGITILVAVFAQGMWLMIHPAGDQPLLAFVEDKMGLGPELFLSEAERRVFHEAYQTERHHRAEVERLGQLERDARWRGQMLREDELRRASSFQQTYNEMGRGERFVQDHLRALARRRGRWIVGIPITALSSLGLYLLYCAWRPNFAAGRSQTLVET</sequence>
<evidence type="ECO:0000256" key="6">
    <source>
        <dbReference type="RuleBase" id="RU003943"/>
    </source>
</evidence>
<evidence type="ECO:0000313" key="8">
    <source>
        <dbReference type="EMBL" id="GJD93591.1"/>
    </source>
</evidence>
<dbReference type="Proteomes" id="UP001055125">
    <property type="component" value="Unassembled WGS sequence"/>
</dbReference>
<dbReference type="SUPFAM" id="SSF81345">
    <property type="entry name" value="ABC transporter involved in vitamin B12 uptake, BtuC"/>
    <property type="match status" value="1"/>
</dbReference>
<gene>
    <name evidence="8" type="ORF">OCOJLMKI_0787</name>
</gene>
<organism evidence="8 9">
    <name type="scientific">Methylobacterium iners</name>
    <dbReference type="NCBI Taxonomy" id="418707"/>
    <lineage>
        <taxon>Bacteria</taxon>
        <taxon>Pseudomonadati</taxon>
        <taxon>Pseudomonadota</taxon>
        <taxon>Alphaproteobacteria</taxon>
        <taxon>Hyphomicrobiales</taxon>
        <taxon>Methylobacteriaceae</taxon>
        <taxon>Methylobacterium</taxon>
    </lineage>
</organism>
<evidence type="ECO:0000256" key="4">
    <source>
        <dbReference type="ARBA" id="ARBA00022989"/>
    </source>
</evidence>
<dbReference type="RefSeq" id="WP_238242795.1">
    <property type="nucleotide sequence ID" value="NZ_BPQP01000012.1"/>
</dbReference>
<feature type="transmembrane region" description="Helical" evidence="7">
    <location>
        <begin position="136"/>
        <end position="154"/>
    </location>
</feature>
<comment type="caution">
    <text evidence="8">The sequence shown here is derived from an EMBL/GenBank/DDBJ whole genome shotgun (WGS) entry which is preliminary data.</text>
</comment>
<feature type="transmembrane region" description="Helical" evidence="7">
    <location>
        <begin position="174"/>
        <end position="191"/>
    </location>
</feature>
<accession>A0ABQ4RS36</accession>